<dbReference type="InterPro" id="IPR020846">
    <property type="entry name" value="MFS_dom"/>
</dbReference>
<evidence type="ECO:0000259" key="7">
    <source>
        <dbReference type="PROSITE" id="PS50850"/>
    </source>
</evidence>
<accession>A0A679FHW3</accession>
<dbReference type="GO" id="GO:0005886">
    <property type="term" value="C:plasma membrane"/>
    <property type="evidence" value="ECO:0007669"/>
    <property type="project" value="UniProtKB-SubCell"/>
</dbReference>
<feature type="transmembrane region" description="Helical" evidence="6">
    <location>
        <begin position="369"/>
        <end position="391"/>
    </location>
</feature>
<feature type="transmembrane region" description="Helical" evidence="6">
    <location>
        <begin position="104"/>
        <end position="124"/>
    </location>
</feature>
<evidence type="ECO:0000256" key="5">
    <source>
        <dbReference type="ARBA" id="ARBA00023136"/>
    </source>
</evidence>
<dbReference type="Proteomes" id="UP000501421">
    <property type="component" value="Chromosome"/>
</dbReference>
<feature type="transmembrane region" description="Helical" evidence="6">
    <location>
        <begin position="281"/>
        <end position="299"/>
    </location>
</feature>
<feature type="transmembrane region" description="Helical" evidence="6">
    <location>
        <begin position="49"/>
        <end position="75"/>
    </location>
</feature>
<evidence type="ECO:0000256" key="6">
    <source>
        <dbReference type="SAM" id="Phobius"/>
    </source>
</evidence>
<evidence type="ECO:0000256" key="1">
    <source>
        <dbReference type="ARBA" id="ARBA00004651"/>
    </source>
</evidence>
<gene>
    <name evidence="8" type="ORF">GsuE55_05510</name>
</gene>
<keyword evidence="2" id="KW-0813">Transport</keyword>
<feature type="transmembrane region" description="Helical" evidence="6">
    <location>
        <begin position="250"/>
        <end position="269"/>
    </location>
</feature>
<dbReference type="SUPFAM" id="SSF103473">
    <property type="entry name" value="MFS general substrate transporter"/>
    <property type="match status" value="1"/>
</dbReference>
<evidence type="ECO:0000256" key="4">
    <source>
        <dbReference type="ARBA" id="ARBA00022989"/>
    </source>
</evidence>
<feature type="transmembrane region" description="Helical" evidence="6">
    <location>
        <begin position="210"/>
        <end position="238"/>
    </location>
</feature>
<sequence>MRQKTAAAGTAASSAFMVAAVVILAANLRAPLTTVGPLVPDLQRELGLSHAAAGALTTIPLLAFALLAPVAALFARRFGMERTLFGSLVVLFVGELVRPLSGGVFLFLGTALIGAAIAIDNVLMPALIKDVFSHRVGLMMGVYTVTMNMSAAFASGLAVPLADEWGIGWEGALRFWALVAALALVVWLPPVWRQKSSASGTPAGSRRLSLWCSALAWQVALFMGLQSFFFYCIITWLPELGQSKGLAADTAGWLLFFFQFAQLPMMFVSPLLAERMDNQKVLIGSAVLLMALGTAAFVAGQGWLLWAGALLAGIGAGMAFSLAMMLFTLRTRRPLEAAQLSAMAQSVGYLLSAAGPLLFGALYDAAGHFLPPLVLLLAVCAVMIVFGLGAARDKYVDDEVA</sequence>
<dbReference type="InterPro" id="IPR052524">
    <property type="entry name" value="MFS_Cyanate_Porter"/>
</dbReference>
<feature type="transmembrane region" description="Helical" evidence="6">
    <location>
        <begin position="82"/>
        <end position="98"/>
    </location>
</feature>
<dbReference type="InterPro" id="IPR011701">
    <property type="entry name" value="MFS"/>
</dbReference>
<feature type="domain" description="Major facilitator superfamily (MFS) profile" evidence="7">
    <location>
        <begin position="15"/>
        <end position="395"/>
    </location>
</feature>
<protein>
    <submittedName>
        <fullName evidence="8">MFS transporter</fullName>
    </submittedName>
</protein>
<keyword evidence="9" id="KW-1185">Reference proteome</keyword>
<dbReference type="Pfam" id="PF07690">
    <property type="entry name" value="MFS_1"/>
    <property type="match status" value="1"/>
</dbReference>
<organism evidence="8 9">
    <name type="scientific">Geobacillus subterraneus</name>
    <dbReference type="NCBI Taxonomy" id="129338"/>
    <lineage>
        <taxon>Bacteria</taxon>
        <taxon>Bacillati</taxon>
        <taxon>Bacillota</taxon>
        <taxon>Bacilli</taxon>
        <taxon>Bacillales</taxon>
        <taxon>Anoxybacillaceae</taxon>
        <taxon>Geobacillus</taxon>
    </lineage>
</organism>
<feature type="transmembrane region" description="Helical" evidence="6">
    <location>
        <begin position="340"/>
        <end position="363"/>
    </location>
</feature>
<dbReference type="AlphaFoldDB" id="A0A679FHW3"/>
<dbReference type="CDD" id="cd17339">
    <property type="entry name" value="MFS_NIMT_CynX_like"/>
    <property type="match status" value="1"/>
</dbReference>
<dbReference type="GO" id="GO:0022857">
    <property type="term" value="F:transmembrane transporter activity"/>
    <property type="evidence" value="ECO:0007669"/>
    <property type="project" value="InterPro"/>
</dbReference>
<keyword evidence="3 6" id="KW-0812">Transmembrane</keyword>
<keyword evidence="5 6" id="KW-0472">Membrane</keyword>
<dbReference type="PROSITE" id="PS50850">
    <property type="entry name" value="MFS"/>
    <property type="match status" value="1"/>
</dbReference>
<dbReference type="PANTHER" id="PTHR23523:SF2">
    <property type="entry name" value="2-NITROIMIDAZOLE TRANSPORTER"/>
    <property type="match status" value="1"/>
</dbReference>
<dbReference type="InterPro" id="IPR036259">
    <property type="entry name" value="MFS_trans_sf"/>
</dbReference>
<feature type="transmembrane region" description="Helical" evidence="6">
    <location>
        <begin position="171"/>
        <end position="189"/>
    </location>
</feature>
<keyword evidence="4 6" id="KW-1133">Transmembrane helix</keyword>
<dbReference type="RefSeq" id="WP_033844114.1">
    <property type="nucleotide sequence ID" value="NZ_AP022557.1"/>
</dbReference>
<evidence type="ECO:0000313" key="8">
    <source>
        <dbReference type="EMBL" id="BBW95718.1"/>
    </source>
</evidence>
<dbReference type="EMBL" id="AP022557">
    <property type="protein sequence ID" value="BBW95718.1"/>
    <property type="molecule type" value="Genomic_DNA"/>
</dbReference>
<evidence type="ECO:0000313" key="9">
    <source>
        <dbReference type="Proteomes" id="UP000501421"/>
    </source>
</evidence>
<comment type="subcellular location">
    <subcellularLocation>
        <location evidence="1">Cell membrane</location>
        <topology evidence="1">Multi-pass membrane protein</topology>
    </subcellularLocation>
</comment>
<dbReference type="PANTHER" id="PTHR23523">
    <property type="match status" value="1"/>
</dbReference>
<feature type="transmembrane region" description="Helical" evidence="6">
    <location>
        <begin position="305"/>
        <end position="328"/>
    </location>
</feature>
<evidence type="ECO:0000256" key="3">
    <source>
        <dbReference type="ARBA" id="ARBA00022692"/>
    </source>
</evidence>
<name>A0A679FHW3_9BACL</name>
<reference evidence="9" key="1">
    <citation type="journal article" date="2020" name="Microbiol. Resour. Announc.">
        <title>Complete Genome Sequence of Geobacillus sp. Strain E55-1, Isolated from Mine Geyser in Japan.</title>
        <authorList>
            <person name="Miyazaki K."/>
            <person name="Hase E."/>
            <person name="Tokito N."/>
        </authorList>
    </citation>
    <scope>NUCLEOTIDE SEQUENCE [LARGE SCALE GENOMIC DNA]</scope>
    <source>
        <strain evidence="9">E55-1</strain>
    </source>
</reference>
<proteinExistence type="predicted"/>
<feature type="transmembrane region" description="Helical" evidence="6">
    <location>
        <begin position="136"/>
        <end position="159"/>
    </location>
</feature>
<evidence type="ECO:0000256" key="2">
    <source>
        <dbReference type="ARBA" id="ARBA00022448"/>
    </source>
</evidence>
<dbReference type="Gene3D" id="1.20.1250.20">
    <property type="entry name" value="MFS general substrate transporter like domains"/>
    <property type="match status" value="2"/>
</dbReference>